<feature type="chain" id="PRO_5030856832" description="Secreted protein" evidence="1">
    <location>
        <begin position="17"/>
        <end position="121"/>
    </location>
</feature>
<feature type="signal peptide" evidence="1">
    <location>
        <begin position="1"/>
        <end position="16"/>
    </location>
</feature>
<gene>
    <name evidence="2" type="ORF">CPEL01642_LOCUS10839</name>
</gene>
<protein>
    <recommendedName>
        <fullName evidence="3">Secreted protein</fullName>
    </recommendedName>
</protein>
<dbReference type="EMBL" id="HBEY01022690">
    <property type="protein sequence ID" value="CAD8607481.1"/>
    <property type="molecule type" value="Transcribed_RNA"/>
</dbReference>
<evidence type="ECO:0000313" key="2">
    <source>
        <dbReference type="EMBL" id="CAD8607481.1"/>
    </source>
</evidence>
<sequence>MCASRAFCSIMALITCLLDDGPDNVSSLDQRRAELRHGLRVRIDGWTRIGSHDEYKVVIEHVALMRSLFDKCATAVCVRMVGACQRRFSAFRALHTDVGTTHGVRFGASRKLLKSADSVSR</sequence>
<keyword evidence="1" id="KW-0732">Signal</keyword>
<organism evidence="2">
    <name type="scientific">Coccolithus braarudii</name>
    <dbReference type="NCBI Taxonomy" id="221442"/>
    <lineage>
        <taxon>Eukaryota</taxon>
        <taxon>Haptista</taxon>
        <taxon>Haptophyta</taxon>
        <taxon>Prymnesiophyceae</taxon>
        <taxon>Coccolithales</taxon>
        <taxon>Coccolithaceae</taxon>
        <taxon>Coccolithus</taxon>
    </lineage>
</organism>
<evidence type="ECO:0000256" key="1">
    <source>
        <dbReference type="SAM" id="SignalP"/>
    </source>
</evidence>
<dbReference type="AlphaFoldDB" id="A0A7S0Q2L8"/>
<proteinExistence type="predicted"/>
<evidence type="ECO:0008006" key="3">
    <source>
        <dbReference type="Google" id="ProtNLM"/>
    </source>
</evidence>
<name>A0A7S0Q2L8_9EUKA</name>
<accession>A0A7S0Q2L8</accession>
<reference evidence="2" key="1">
    <citation type="submission" date="2021-01" db="EMBL/GenBank/DDBJ databases">
        <authorList>
            <person name="Corre E."/>
            <person name="Pelletier E."/>
            <person name="Niang G."/>
            <person name="Scheremetjew M."/>
            <person name="Finn R."/>
            <person name="Kale V."/>
            <person name="Holt S."/>
            <person name="Cochrane G."/>
            <person name="Meng A."/>
            <person name="Brown T."/>
            <person name="Cohen L."/>
        </authorList>
    </citation>
    <scope>NUCLEOTIDE SEQUENCE</scope>
    <source>
        <strain evidence="2">PLY182g</strain>
    </source>
</reference>